<dbReference type="Proteomes" id="UP001486565">
    <property type="component" value="Chromosome"/>
</dbReference>
<sequence length="779" mass="86379">MRSKKKIGFYLTLAFILQLVLTPFQALGATGYTATITRVERESVLTVGVGSTVEVTHTLYGKSETYEPSLREIALVLDVSGSMADSMGGKTKLAALKDTAKQLVEEYKGEKVRISLIQYSNSADNPTKFYDMKINSDVTELKNKISSMSANGATNIGDGMRRGYYQLLNSGNENANKYMIVMTDGVPQGFTLNSITDTLDNYKINDGNTGVTQSSGYDTYTRKNTKENFYRFKGSNNITILGETTGETQREYSAAYAKKIGNMIVQNGKIQPFFIGFSSNTNFGYLNEIAKSSKAELVGNSRYYYDAKSATELENAFKKIQEKMSDKYQFQYVKYEEMIPKDVEITSVKINGIEYINDPSVFDFKSQGGGNERKFTIQLKAAMEKNPETGKYDFVCEPFTISYKFSKPGEYVFDKASLDYKDPFSPPDFQNSNNGMKHAPVDKMTITVTGEITLKPLYLKKGTSDTLTAGVNLKNYELTWSILEGSDIILLEKQNASTAKVTGIEVGRAKVKVKDEKSGLEAETYIYVYNYEGSNLQMIVGQTKNISVDIPADMIMRLEEPLPESSKIKFDESTGEVWAKAVGRETIKVLLGYNEITEEGPVFVTQASLNKTIDVFNVEFKDNAPTGYLYPDKATYRLNFIVSAPDENPSLPAGKLKLTPNFDGLNIGLTPVENERIKEVVIIPKTVSRTVNINGYHFDPSTNTLVSNLSELPAGEYEVIITLGLKPASSLTISAYKGYVNSKKASSNNVFEVLEETIPLGTDANGKIEIPIKNSPIIK</sequence>
<dbReference type="SMART" id="SM00327">
    <property type="entry name" value="VWA"/>
    <property type="match status" value="1"/>
</dbReference>
<evidence type="ECO:0000259" key="2">
    <source>
        <dbReference type="PROSITE" id="PS50234"/>
    </source>
</evidence>
<dbReference type="PROSITE" id="PS50234">
    <property type="entry name" value="VWFA"/>
    <property type="match status" value="1"/>
</dbReference>
<feature type="signal peptide" evidence="1">
    <location>
        <begin position="1"/>
        <end position="28"/>
    </location>
</feature>
<keyword evidence="4" id="KW-1185">Reference proteome</keyword>
<dbReference type="RefSeq" id="WP_341876137.1">
    <property type="nucleotide sequence ID" value="NZ_CP121687.1"/>
</dbReference>
<dbReference type="InterPro" id="IPR051266">
    <property type="entry name" value="CLCR"/>
</dbReference>
<dbReference type="InterPro" id="IPR036465">
    <property type="entry name" value="vWFA_dom_sf"/>
</dbReference>
<name>A0ABZ2Y1D4_9FIRM</name>
<dbReference type="CDD" id="cd00198">
    <property type="entry name" value="vWFA"/>
    <property type="match status" value="1"/>
</dbReference>
<dbReference type="SUPFAM" id="SSF53300">
    <property type="entry name" value="vWA-like"/>
    <property type="match status" value="1"/>
</dbReference>
<dbReference type="Gene3D" id="3.40.50.410">
    <property type="entry name" value="von Willebrand factor, type A domain"/>
    <property type="match status" value="1"/>
</dbReference>
<organism evidence="3 4">
    <name type="scientific">Defluviitalea saccharophila</name>
    <dbReference type="NCBI Taxonomy" id="879970"/>
    <lineage>
        <taxon>Bacteria</taxon>
        <taxon>Bacillati</taxon>
        <taxon>Bacillota</taxon>
        <taxon>Clostridia</taxon>
        <taxon>Lachnospirales</taxon>
        <taxon>Defluviitaleaceae</taxon>
        <taxon>Defluviitalea</taxon>
    </lineage>
</organism>
<evidence type="ECO:0000313" key="3">
    <source>
        <dbReference type="EMBL" id="WZL69130.1"/>
    </source>
</evidence>
<protein>
    <submittedName>
        <fullName evidence="3">VWA domain-containing protein</fullName>
    </submittedName>
</protein>
<dbReference type="PANTHER" id="PTHR10579">
    <property type="entry name" value="CALCIUM-ACTIVATED CHLORIDE CHANNEL REGULATOR"/>
    <property type="match status" value="1"/>
</dbReference>
<dbReference type="PANTHER" id="PTHR10579:SF43">
    <property type="entry name" value="ZINC FINGER (C3HC4-TYPE RING FINGER) FAMILY PROTEIN"/>
    <property type="match status" value="1"/>
</dbReference>
<proteinExistence type="predicted"/>
<feature type="domain" description="VWFA" evidence="2">
    <location>
        <begin position="72"/>
        <end position="320"/>
    </location>
</feature>
<evidence type="ECO:0000256" key="1">
    <source>
        <dbReference type="SAM" id="SignalP"/>
    </source>
</evidence>
<accession>A0ABZ2Y1D4</accession>
<dbReference type="InterPro" id="IPR002035">
    <property type="entry name" value="VWF_A"/>
</dbReference>
<evidence type="ECO:0000313" key="4">
    <source>
        <dbReference type="Proteomes" id="UP001486565"/>
    </source>
</evidence>
<dbReference type="EMBL" id="CP121687">
    <property type="protein sequence ID" value="WZL69130.1"/>
    <property type="molecule type" value="Genomic_DNA"/>
</dbReference>
<dbReference type="Pfam" id="PF00092">
    <property type="entry name" value="VWA"/>
    <property type="match status" value="1"/>
</dbReference>
<keyword evidence="1" id="KW-0732">Signal</keyword>
<feature type="chain" id="PRO_5047471962" evidence="1">
    <location>
        <begin position="29"/>
        <end position="779"/>
    </location>
</feature>
<gene>
    <name evidence="3" type="ORF">QBE51_10010</name>
</gene>
<reference evidence="3 4" key="1">
    <citation type="submission" date="2023-03" db="EMBL/GenBank/DDBJ databases">
        <title>Novel Species.</title>
        <authorList>
            <person name="Ma S."/>
        </authorList>
    </citation>
    <scope>NUCLEOTIDE SEQUENCE [LARGE SCALE GENOMIC DNA]</scope>
    <source>
        <strain evidence="3 4">LIND6LT2</strain>
    </source>
</reference>